<accession>A0ABQ2B081</accession>
<evidence type="ECO:0000313" key="2">
    <source>
        <dbReference type="Proteomes" id="UP000643279"/>
    </source>
</evidence>
<evidence type="ECO:0000313" key="1">
    <source>
        <dbReference type="EMBL" id="GGI01314.1"/>
    </source>
</evidence>
<name>A0ABQ2B081_9MICC</name>
<protein>
    <submittedName>
        <fullName evidence="1">Uncharacterized protein</fullName>
    </submittedName>
</protein>
<sequence length="163" mass="17696">MVERGLASRIPRPYGGSLIGKGAVAYRRAGEGLDPRRTVSVPLIGSYPLLAAWAGLNGLRLDGRDTLHAIEAAIGEGGIDVDGPIMLEVGYFLGDTLCQEYEGWEWNIDASGLPVLVFDREHPANALVWNVFSFLRKKTGPGPLTLAEALDRMGADSVERRHR</sequence>
<dbReference type="EMBL" id="BMFW01000033">
    <property type="protein sequence ID" value="GGI01314.1"/>
    <property type="molecule type" value="Genomic_DNA"/>
</dbReference>
<reference evidence="2" key="1">
    <citation type="journal article" date="2019" name="Int. J. Syst. Evol. Microbiol.">
        <title>The Global Catalogue of Microorganisms (GCM) 10K type strain sequencing project: providing services to taxonomists for standard genome sequencing and annotation.</title>
        <authorList>
            <consortium name="The Broad Institute Genomics Platform"/>
            <consortium name="The Broad Institute Genome Sequencing Center for Infectious Disease"/>
            <person name="Wu L."/>
            <person name="Ma J."/>
        </authorList>
    </citation>
    <scope>NUCLEOTIDE SEQUENCE [LARGE SCALE GENOMIC DNA]</scope>
    <source>
        <strain evidence="2">CGMCC 1.12778</strain>
    </source>
</reference>
<organism evidence="1 2">
    <name type="scientific">Arthrobacter liuii</name>
    <dbReference type="NCBI Taxonomy" id="1476996"/>
    <lineage>
        <taxon>Bacteria</taxon>
        <taxon>Bacillati</taxon>
        <taxon>Actinomycetota</taxon>
        <taxon>Actinomycetes</taxon>
        <taxon>Micrococcales</taxon>
        <taxon>Micrococcaceae</taxon>
        <taxon>Arthrobacter</taxon>
    </lineage>
</organism>
<proteinExistence type="predicted"/>
<keyword evidence="2" id="KW-1185">Reference proteome</keyword>
<comment type="caution">
    <text evidence="1">The sequence shown here is derived from an EMBL/GenBank/DDBJ whole genome shotgun (WGS) entry which is preliminary data.</text>
</comment>
<gene>
    <name evidence="1" type="ORF">GCM10007170_40470</name>
</gene>
<dbReference type="Proteomes" id="UP000643279">
    <property type="component" value="Unassembled WGS sequence"/>
</dbReference>